<feature type="transmembrane region" description="Helical" evidence="1">
    <location>
        <begin position="118"/>
        <end position="138"/>
    </location>
</feature>
<evidence type="ECO:0000313" key="2">
    <source>
        <dbReference type="EMBL" id="KJE89934.1"/>
    </source>
</evidence>
<evidence type="ECO:0000256" key="1">
    <source>
        <dbReference type="SAM" id="Phobius"/>
    </source>
</evidence>
<protein>
    <submittedName>
        <fullName evidence="2">Uncharacterized protein</fullName>
    </submittedName>
</protein>
<sequence length="183" mass="19576">MVMNMRKASIACSFSLKAPLPTTTTATHKTPSGDASSCLRVACWGLHAGATEPELASAVPMAPGPTFFRLVLPSPLSTPAQPHPSTPFTSTNQTAPVPFHPVGTGGQAQHPLPPKRPLLPFLFFAFGCSFALATKSFLVTRFFSVTVSTKTEQNGLRVALPCFILRIDVFLQPDKLAELSKLK</sequence>
<dbReference type="AlphaFoldDB" id="A0A0D2X0Z8"/>
<evidence type="ECO:0000313" key="3">
    <source>
        <dbReference type="Proteomes" id="UP000008743"/>
    </source>
</evidence>
<name>A0A0D2X0Z8_CAPO3</name>
<accession>A0A0D2X0Z8</accession>
<keyword evidence="1" id="KW-1133">Transmembrane helix</keyword>
<dbReference type="EMBL" id="KE346361">
    <property type="protein sequence ID" value="KJE89934.1"/>
    <property type="molecule type" value="Genomic_DNA"/>
</dbReference>
<keyword evidence="3" id="KW-1185">Reference proteome</keyword>
<reference evidence="3" key="1">
    <citation type="submission" date="2011-02" db="EMBL/GenBank/DDBJ databases">
        <title>The Genome Sequence of Capsaspora owczarzaki ATCC 30864.</title>
        <authorList>
            <person name="Russ C."/>
            <person name="Cuomo C."/>
            <person name="Burger G."/>
            <person name="Gray M.W."/>
            <person name="Holland P.W.H."/>
            <person name="King N."/>
            <person name="Lang F.B.F."/>
            <person name="Roger A.J."/>
            <person name="Ruiz-Trillo I."/>
            <person name="Young S.K."/>
            <person name="Zeng Q."/>
            <person name="Gargeya S."/>
            <person name="Alvarado L."/>
            <person name="Berlin A."/>
            <person name="Chapman S.B."/>
            <person name="Chen Z."/>
            <person name="Freedman E."/>
            <person name="Gellesch M."/>
            <person name="Goldberg J."/>
            <person name="Griggs A."/>
            <person name="Gujja S."/>
            <person name="Heilman E."/>
            <person name="Heiman D."/>
            <person name="Howarth C."/>
            <person name="Mehta T."/>
            <person name="Neiman D."/>
            <person name="Pearson M."/>
            <person name="Roberts A."/>
            <person name="Saif S."/>
            <person name="Shea T."/>
            <person name="Shenoy N."/>
            <person name="Sisk P."/>
            <person name="Stolte C."/>
            <person name="Sykes S."/>
            <person name="White J."/>
            <person name="Yandava C."/>
            <person name="Haas B."/>
            <person name="Nusbaum C."/>
            <person name="Birren B."/>
        </authorList>
    </citation>
    <scope>NUCLEOTIDE SEQUENCE</scope>
    <source>
        <strain evidence="3">ATCC 30864</strain>
    </source>
</reference>
<dbReference type="Proteomes" id="UP000008743">
    <property type="component" value="Unassembled WGS sequence"/>
</dbReference>
<keyword evidence="1" id="KW-0812">Transmembrane</keyword>
<gene>
    <name evidence="2" type="ORF">CAOG_009415</name>
</gene>
<organism evidence="2 3">
    <name type="scientific">Capsaspora owczarzaki (strain ATCC 30864)</name>
    <dbReference type="NCBI Taxonomy" id="595528"/>
    <lineage>
        <taxon>Eukaryota</taxon>
        <taxon>Filasterea</taxon>
        <taxon>Capsaspora</taxon>
    </lineage>
</organism>
<keyword evidence="1" id="KW-0472">Membrane</keyword>
<dbReference type="InParanoid" id="A0A0D2X0Z8"/>
<proteinExistence type="predicted"/>